<organism evidence="1">
    <name type="scientific">marine metagenome</name>
    <dbReference type="NCBI Taxonomy" id="408172"/>
    <lineage>
        <taxon>unclassified sequences</taxon>
        <taxon>metagenomes</taxon>
        <taxon>ecological metagenomes</taxon>
    </lineage>
</organism>
<sequence length="70" mass="7588">MLNETESDDAVDSNSDSQVEFLSGLVQSPSHTESPDDVEVASQLVDEKMQELGFGVERVVVPDGTRAAHR</sequence>
<feature type="non-terminal residue" evidence="1">
    <location>
        <position position="70"/>
    </location>
</feature>
<dbReference type="Gene3D" id="3.40.630.10">
    <property type="entry name" value="Zn peptidases"/>
    <property type="match status" value="1"/>
</dbReference>
<dbReference type="SUPFAM" id="SSF53187">
    <property type="entry name" value="Zn-dependent exopeptidases"/>
    <property type="match status" value="1"/>
</dbReference>
<protein>
    <submittedName>
        <fullName evidence="1">Uncharacterized protein</fullName>
    </submittedName>
</protein>
<name>A0A382FT45_9ZZZZ</name>
<gene>
    <name evidence="1" type="ORF">METZ01_LOCUS219110</name>
</gene>
<dbReference type="EMBL" id="UINC01051742">
    <property type="protein sequence ID" value="SVB66256.1"/>
    <property type="molecule type" value="Genomic_DNA"/>
</dbReference>
<evidence type="ECO:0000313" key="1">
    <source>
        <dbReference type="EMBL" id="SVB66256.1"/>
    </source>
</evidence>
<proteinExistence type="predicted"/>
<dbReference type="AlphaFoldDB" id="A0A382FT45"/>
<reference evidence="1" key="1">
    <citation type="submission" date="2018-05" db="EMBL/GenBank/DDBJ databases">
        <authorList>
            <person name="Lanie J.A."/>
            <person name="Ng W.-L."/>
            <person name="Kazmierczak K.M."/>
            <person name="Andrzejewski T.M."/>
            <person name="Davidsen T.M."/>
            <person name="Wayne K.J."/>
            <person name="Tettelin H."/>
            <person name="Glass J.I."/>
            <person name="Rusch D."/>
            <person name="Podicherti R."/>
            <person name="Tsui H.-C.T."/>
            <person name="Winkler M.E."/>
        </authorList>
    </citation>
    <scope>NUCLEOTIDE SEQUENCE</scope>
</reference>
<accession>A0A382FT45</accession>